<evidence type="ECO:0000313" key="2">
    <source>
        <dbReference type="EMBL" id="EEG75586.1"/>
    </source>
</evidence>
<feature type="transmembrane region" description="Helical" evidence="1">
    <location>
        <begin position="212"/>
        <end position="232"/>
    </location>
</feature>
<dbReference type="RefSeq" id="WP_006441656.1">
    <property type="nucleotide sequence ID" value="NZ_CP036524.1"/>
</dbReference>
<keyword evidence="1" id="KW-0812">Transmembrane</keyword>
<dbReference type="STRING" id="553973.CLOHYLEM_04322"/>
<feature type="transmembrane region" description="Helical" evidence="1">
    <location>
        <begin position="41"/>
        <end position="61"/>
    </location>
</feature>
<sequence length="739" mass="84413">MIWENVWTIIWSMAGYLFLTLVLPSVCLGKYVAQKERTFRFFCYQCLGNLYINYIVLLLGFLHFVNFASLLFTLVLLPLSLTAVRERKRIAVRYRKWIKVLKELIIGTYGFHVLRARVNSRIRSYLAEKKRLLNGNLLEMILFGLVMAWIVWFYGWYKLHNTAYGHTDEETHLYWIGSLIHGDIFPAGMYPHGVHTLNAALGVLMPLNFVRVYLNFSVLSVILIFAAAYMLFRKCFSNRFAALGGWSLFVLADIFSSVSYVRFQFSFPMEFGLVAAFGMVYALFSYIREKDRKDLILFAACIAWTLMAHFYITILCLIICLCFGLLFAVPILKKKLLLCLAAGGLAGVILACAPYAYGLLNGYKFERSIAWALGIVDTTAVSESGDAPADKKKEGVTAEDIRNQKNAAGLVKELLDAETGYLTANYGTDKKTVRGLMALAAYALFGIILSRRAKLKYLGYLFWAVLWQVCAFLSCTYYLNLPTVIEVKRMATFLTFFTIPLLCLPFEAVFCVLRKAGVKERHAEFLLAFIVLGSVAGLINSGRIKKERYFNITISEGDMRVCLKLCEEHKDNTWTVLSPTNDLSVIRYNGFHYEIVDLLKEIDRGKKRIYIPTPDIYVVTEHHPISFLDDRREIDRSDAASPKNTGEISGVLALQDVDWDVSEDALHGADAPYYFQRNIVMSKLHFWMETIRQIYPNHVSEYYSDEQVTVYKIEQDAYFTLNLSVDYKQLAKESAGEIK</sequence>
<dbReference type="OrthoDB" id="2985456at2"/>
<evidence type="ECO:0000256" key="1">
    <source>
        <dbReference type="SAM" id="Phobius"/>
    </source>
</evidence>
<dbReference type="eggNOG" id="ENOG502ZB7X">
    <property type="taxonomic scope" value="Bacteria"/>
</dbReference>
<reference evidence="2" key="2">
    <citation type="submission" date="2013-06" db="EMBL/GenBank/DDBJ databases">
        <title>Draft genome sequence of Clostridium hylemonae (DSM 15053).</title>
        <authorList>
            <person name="Sudarsanam P."/>
            <person name="Ley R."/>
            <person name="Guruge J."/>
            <person name="Turnbaugh P.J."/>
            <person name="Mahowald M."/>
            <person name="Liep D."/>
            <person name="Gordon J."/>
        </authorList>
    </citation>
    <scope>NUCLEOTIDE SEQUENCE</scope>
    <source>
        <strain evidence="2">DSM 15053</strain>
    </source>
</reference>
<dbReference type="HOGENOM" id="CLU_020249_0_0_9"/>
<dbReference type="EMBL" id="ABYI02000007">
    <property type="protein sequence ID" value="EEG75586.1"/>
    <property type="molecule type" value="Genomic_DNA"/>
</dbReference>
<feature type="transmembrane region" description="Helical" evidence="1">
    <location>
        <begin position="335"/>
        <end position="357"/>
    </location>
</feature>
<keyword evidence="1" id="KW-0472">Membrane</keyword>
<proteinExistence type="predicted"/>
<organism evidence="2 3">
    <name type="scientific">[Clostridium] hylemonae DSM 15053</name>
    <dbReference type="NCBI Taxonomy" id="553973"/>
    <lineage>
        <taxon>Bacteria</taxon>
        <taxon>Bacillati</taxon>
        <taxon>Bacillota</taxon>
        <taxon>Clostridia</taxon>
        <taxon>Lachnospirales</taxon>
        <taxon>Lachnospiraceae</taxon>
    </lineage>
</organism>
<feature type="transmembrane region" description="Helical" evidence="1">
    <location>
        <begin position="137"/>
        <end position="157"/>
    </location>
</feature>
<feature type="transmembrane region" description="Helical" evidence="1">
    <location>
        <begin position="457"/>
        <end position="479"/>
    </location>
</feature>
<feature type="transmembrane region" description="Helical" evidence="1">
    <location>
        <begin position="6"/>
        <end position="29"/>
    </location>
</feature>
<evidence type="ECO:0000313" key="3">
    <source>
        <dbReference type="Proteomes" id="UP000004893"/>
    </source>
</evidence>
<feature type="transmembrane region" description="Helical" evidence="1">
    <location>
        <begin position="525"/>
        <end position="542"/>
    </location>
</feature>
<feature type="transmembrane region" description="Helical" evidence="1">
    <location>
        <begin position="296"/>
        <end position="329"/>
    </location>
</feature>
<dbReference type="AlphaFoldDB" id="C0BWY8"/>
<dbReference type="Proteomes" id="UP000004893">
    <property type="component" value="Unassembled WGS sequence"/>
</dbReference>
<keyword evidence="1" id="KW-1133">Transmembrane helix</keyword>
<feature type="transmembrane region" description="Helical" evidence="1">
    <location>
        <begin position="491"/>
        <end position="513"/>
    </location>
</feature>
<feature type="transmembrane region" description="Helical" evidence="1">
    <location>
        <begin position="267"/>
        <end position="284"/>
    </location>
</feature>
<feature type="transmembrane region" description="Helical" evidence="1">
    <location>
        <begin position="67"/>
        <end position="84"/>
    </location>
</feature>
<accession>C0BWY8</accession>
<reference evidence="2" key="1">
    <citation type="submission" date="2009-02" db="EMBL/GenBank/DDBJ databases">
        <authorList>
            <person name="Fulton L."/>
            <person name="Clifton S."/>
            <person name="Fulton B."/>
            <person name="Xu J."/>
            <person name="Minx P."/>
            <person name="Pepin K.H."/>
            <person name="Johnson M."/>
            <person name="Bhonagiri V."/>
            <person name="Nash W.E."/>
            <person name="Mardis E.R."/>
            <person name="Wilson R.K."/>
        </authorList>
    </citation>
    <scope>NUCLEOTIDE SEQUENCE [LARGE SCALE GENOMIC DNA]</scope>
    <source>
        <strain evidence="2">DSM 15053</strain>
    </source>
</reference>
<comment type="caution">
    <text evidence="2">The sequence shown here is derived from an EMBL/GenBank/DDBJ whole genome shotgun (WGS) entry which is preliminary data.</text>
</comment>
<protein>
    <submittedName>
        <fullName evidence="2">Uncharacterized protein</fullName>
    </submittedName>
</protein>
<gene>
    <name evidence="2" type="ORF">CLOHYLEM_04322</name>
</gene>
<name>C0BWY8_9FIRM</name>
<keyword evidence="3" id="KW-1185">Reference proteome</keyword>